<feature type="non-terminal residue" evidence="2">
    <location>
        <position position="1"/>
    </location>
</feature>
<dbReference type="Proteomes" id="UP000789342">
    <property type="component" value="Unassembled WGS sequence"/>
</dbReference>
<protein>
    <submittedName>
        <fullName evidence="2">7776_t:CDS:1</fullName>
    </submittedName>
</protein>
<evidence type="ECO:0000313" key="2">
    <source>
        <dbReference type="EMBL" id="CAG8793769.1"/>
    </source>
</evidence>
<keyword evidence="1" id="KW-1133">Transmembrane helix</keyword>
<accession>A0A9N9P628</accession>
<feature type="non-terminal residue" evidence="2">
    <location>
        <position position="71"/>
    </location>
</feature>
<organism evidence="2 3">
    <name type="scientific">Acaulospora morrowiae</name>
    <dbReference type="NCBI Taxonomy" id="94023"/>
    <lineage>
        <taxon>Eukaryota</taxon>
        <taxon>Fungi</taxon>
        <taxon>Fungi incertae sedis</taxon>
        <taxon>Mucoromycota</taxon>
        <taxon>Glomeromycotina</taxon>
        <taxon>Glomeromycetes</taxon>
        <taxon>Diversisporales</taxon>
        <taxon>Acaulosporaceae</taxon>
        <taxon>Acaulospora</taxon>
    </lineage>
</organism>
<name>A0A9N9P628_9GLOM</name>
<gene>
    <name evidence="2" type="ORF">AMORRO_LOCUS18373</name>
</gene>
<dbReference type="EMBL" id="CAJVPV010064274">
    <property type="protein sequence ID" value="CAG8793769.1"/>
    <property type="molecule type" value="Genomic_DNA"/>
</dbReference>
<keyword evidence="3" id="KW-1185">Reference proteome</keyword>
<keyword evidence="1" id="KW-0812">Transmembrane</keyword>
<keyword evidence="1" id="KW-0472">Membrane</keyword>
<evidence type="ECO:0000256" key="1">
    <source>
        <dbReference type="SAM" id="Phobius"/>
    </source>
</evidence>
<sequence length="71" mass="8016">WVPCYFRNSRISIVSFYVVVAYFLVVLVLLGANKVIVQRTVNFFSPMALSLDKNGLYCDNYDDVDALSDSA</sequence>
<feature type="transmembrane region" description="Helical" evidence="1">
    <location>
        <begin position="12"/>
        <end position="32"/>
    </location>
</feature>
<evidence type="ECO:0000313" key="3">
    <source>
        <dbReference type="Proteomes" id="UP000789342"/>
    </source>
</evidence>
<comment type="caution">
    <text evidence="2">The sequence shown here is derived from an EMBL/GenBank/DDBJ whole genome shotgun (WGS) entry which is preliminary data.</text>
</comment>
<reference evidence="2" key="1">
    <citation type="submission" date="2021-06" db="EMBL/GenBank/DDBJ databases">
        <authorList>
            <person name="Kallberg Y."/>
            <person name="Tangrot J."/>
            <person name="Rosling A."/>
        </authorList>
    </citation>
    <scope>NUCLEOTIDE SEQUENCE</scope>
    <source>
        <strain evidence="2">CL551</strain>
    </source>
</reference>
<proteinExistence type="predicted"/>
<dbReference type="AlphaFoldDB" id="A0A9N9P628"/>